<dbReference type="EMBL" id="QKWP01000012">
    <property type="protein sequence ID" value="RIB30461.1"/>
    <property type="molecule type" value="Genomic_DNA"/>
</dbReference>
<proteinExistence type="predicted"/>
<evidence type="ECO:0000256" key="1">
    <source>
        <dbReference type="SAM" id="Phobius"/>
    </source>
</evidence>
<sequence length="64" mass="7693">MSKLYQLNCVKKNKPLNISLLFFIITFSIFIDILFNLLKKNLFIIFSYICLILKTSSVNFRNWR</sequence>
<evidence type="ECO:0000313" key="3">
    <source>
        <dbReference type="Proteomes" id="UP000266673"/>
    </source>
</evidence>
<dbReference type="AlphaFoldDB" id="A0A397W8N6"/>
<gene>
    <name evidence="2" type="ORF">C2G38_2053653</name>
</gene>
<keyword evidence="3" id="KW-1185">Reference proteome</keyword>
<comment type="caution">
    <text evidence="2">The sequence shown here is derived from an EMBL/GenBank/DDBJ whole genome shotgun (WGS) entry which is preliminary data.</text>
</comment>
<feature type="transmembrane region" description="Helical" evidence="1">
    <location>
        <begin position="41"/>
        <end position="60"/>
    </location>
</feature>
<organism evidence="2 3">
    <name type="scientific">Gigaspora rosea</name>
    <dbReference type="NCBI Taxonomy" id="44941"/>
    <lineage>
        <taxon>Eukaryota</taxon>
        <taxon>Fungi</taxon>
        <taxon>Fungi incertae sedis</taxon>
        <taxon>Mucoromycota</taxon>
        <taxon>Glomeromycotina</taxon>
        <taxon>Glomeromycetes</taxon>
        <taxon>Diversisporales</taxon>
        <taxon>Gigasporaceae</taxon>
        <taxon>Gigaspora</taxon>
    </lineage>
</organism>
<reference evidence="2 3" key="1">
    <citation type="submission" date="2018-06" db="EMBL/GenBank/DDBJ databases">
        <title>Comparative genomics reveals the genomic features of Rhizophagus irregularis, R. cerebriforme, R. diaphanum and Gigaspora rosea, and their symbiotic lifestyle signature.</title>
        <authorList>
            <person name="Morin E."/>
            <person name="San Clemente H."/>
            <person name="Chen E.C.H."/>
            <person name="De La Providencia I."/>
            <person name="Hainaut M."/>
            <person name="Kuo A."/>
            <person name="Kohler A."/>
            <person name="Murat C."/>
            <person name="Tang N."/>
            <person name="Roy S."/>
            <person name="Loubradou J."/>
            <person name="Henrissat B."/>
            <person name="Grigoriev I.V."/>
            <person name="Corradi N."/>
            <person name="Roux C."/>
            <person name="Martin F.M."/>
        </authorList>
    </citation>
    <scope>NUCLEOTIDE SEQUENCE [LARGE SCALE GENOMIC DNA]</scope>
    <source>
        <strain evidence="2 3">DAOM 194757</strain>
    </source>
</reference>
<protein>
    <submittedName>
        <fullName evidence="2">Uncharacterized protein</fullName>
    </submittedName>
</protein>
<keyword evidence="1" id="KW-0812">Transmembrane</keyword>
<name>A0A397W8N6_9GLOM</name>
<evidence type="ECO:0000313" key="2">
    <source>
        <dbReference type="EMBL" id="RIB30461.1"/>
    </source>
</evidence>
<dbReference type="Proteomes" id="UP000266673">
    <property type="component" value="Unassembled WGS sequence"/>
</dbReference>
<accession>A0A397W8N6</accession>
<feature type="transmembrane region" description="Helical" evidence="1">
    <location>
        <begin position="16"/>
        <end position="35"/>
    </location>
</feature>
<keyword evidence="1" id="KW-0472">Membrane</keyword>
<keyword evidence="1" id="KW-1133">Transmembrane helix</keyword>